<dbReference type="AlphaFoldDB" id="A0A6J6KIN2"/>
<reference evidence="3" key="1">
    <citation type="submission" date="2020-05" db="EMBL/GenBank/DDBJ databases">
        <authorList>
            <person name="Chiriac C."/>
            <person name="Salcher M."/>
            <person name="Ghai R."/>
            <person name="Kavagutti S V."/>
        </authorList>
    </citation>
    <scope>NUCLEOTIDE SEQUENCE</scope>
</reference>
<dbReference type="PANTHER" id="PTHR21666">
    <property type="entry name" value="PEPTIDASE-RELATED"/>
    <property type="match status" value="1"/>
</dbReference>
<dbReference type="SUPFAM" id="SSF51261">
    <property type="entry name" value="Duplicated hybrid motif"/>
    <property type="match status" value="1"/>
</dbReference>
<gene>
    <name evidence="3" type="ORF">UFOPK2237_00330</name>
</gene>
<dbReference type="InterPro" id="IPR011055">
    <property type="entry name" value="Dup_hybrid_motif"/>
</dbReference>
<evidence type="ECO:0000313" key="3">
    <source>
        <dbReference type="EMBL" id="CAB4648034.1"/>
    </source>
</evidence>
<accession>A0A6J6KIN2</accession>
<name>A0A6J6KIN2_9ZZZZ</name>
<sequence length="181" mass="19162">MESVVFRPIFRVFTLVIVLAAGLTQPSPARGAKQWDWPVKPASLSAGFDRPAQNWLPGHRGVDLVGQSGDQVLAAGNGVVTFAGLVAGKGVVVIKHGKLRTTYEPVIASVTVGSRVRVGDVIGTLSAGESHCSPQATVSCLHWGLLRGEKYLNPLSLVQKRVRLLPTLSDGPVQTRRGVGP</sequence>
<keyword evidence="1" id="KW-0732">Signal</keyword>
<proteinExistence type="predicted"/>
<evidence type="ECO:0000259" key="2">
    <source>
        <dbReference type="Pfam" id="PF01551"/>
    </source>
</evidence>
<feature type="domain" description="M23ase beta-sheet core" evidence="2">
    <location>
        <begin position="58"/>
        <end position="154"/>
    </location>
</feature>
<dbReference type="Gene3D" id="2.70.70.10">
    <property type="entry name" value="Glucose Permease (Domain IIA)"/>
    <property type="match status" value="1"/>
</dbReference>
<dbReference type="Pfam" id="PF01551">
    <property type="entry name" value="Peptidase_M23"/>
    <property type="match status" value="1"/>
</dbReference>
<dbReference type="InterPro" id="IPR016047">
    <property type="entry name" value="M23ase_b-sheet_dom"/>
</dbReference>
<dbReference type="InterPro" id="IPR050570">
    <property type="entry name" value="Cell_wall_metabolism_enzyme"/>
</dbReference>
<dbReference type="CDD" id="cd12797">
    <property type="entry name" value="M23_peptidase"/>
    <property type="match status" value="1"/>
</dbReference>
<dbReference type="GO" id="GO:0004222">
    <property type="term" value="F:metalloendopeptidase activity"/>
    <property type="evidence" value="ECO:0007669"/>
    <property type="project" value="TreeGrafter"/>
</dbReference>
<evidence type="ECO:0000256" key="1">
    <source>
        <dbReference type="ARBA" id="ARBA00022729"/>
    </source>
</evidence>
<organism evidence="3">
    <name type="scientific">freshwater metagenome</name>
    <dbReference type="NCBI Taxonomy" id="449393"/>
    <lineage>
        <taxon>unclassified sequences</taxon>
        <taxon>metagenomes</taxon>
        <taxon>ecological metagenomes</taxon>
    </lineage>
</organism>
<dbReference type="EMBL" id="CAEZWI010000024">
    <property type="protein sequence ID" value="CAB4648034.1"/>
    <property type="molecule type" value="Genomic_DNA"/>
</dbReference>
<dbReference type="PANTHER" id="PTHR21666:SF289">
    <property type="entry name" value="L-ALA--D-GLU ENDOPEPTIDASE"/>
    <property type="match status" value="1"/>
</dbReference>
<protein>
    <submittedName>
        <fullName evidence="3">Unannotated protein</fullName>
    </submittedName>
</protein>